<dbReference type="InterPro" id="IPR039718">
    <property type="entry name" value="Rrm1"/>
</dbReference>
<dbReference type="GeneID" id="78361178"/>
<evidence type="ECO:0000259" key="8">
    <source>
        <dbReference type="Pfam" id="PF02867"/>
    </source>
</evidence>
<dbReference type="UniPathway" id="UPA00326"/>
<proteinExistence type="inferred from homology"/>
<comment type="function">
    <text evidence="6">Provides the precursors necessary for DNA synthesis. Catalyzes the biosynthesis of deoxyribonucleotides from the corresponding ribonucleotides.</text>
</comment>
<evidence type="ECO:0000256" key="1">
    <source>
        <dbReference type="ARBA" id="ARBA00010406"/>
    </source>
</evidence>
<dbReference type="GO" id="GO:0004748">
    <property type="term" value="F:ribonucleoside-diphosphate reductase activity, thioredoxin disulfide as acceptor"/>
    <property type="evidence" value="ECO:0007669"/>
    <property type="project" value="UniProtKB-EC"/>
</dbReference>
<organism evidence="9 10">
    <name type="scientific">Turicimonas muris</name>
    <dbReference type="NCBI Taxonomy" id="1796652"/>
    <lineage>
        <taxon>Bacteria</taxon>
        <taxon>Pseudomonadati</taxon>
        <taxon>Pseudomonadota</taxon>
        <taxon>Betaproteobacteria</taxon>
        <taxon>Burkholderiales</taxon>
        <taxon>Sutterellaceae</taxon>
        <taxon>Turicimonas</taxon>
    </lineage>
</organism>
<evidence type="ECO:0000313" key="10">
    <source>
        <dbReference type="Proteomes" id="UP000214610"/>
    </source>
</evidence>
<dbReference type="GO" id="GO:0005971">
    <property type="term" value="C:ribonucleoside-diphosphate reductase complex"/>
    <property type="evidence" value="ECO:0007669"/>
    <property type="project" value="TreeGrafter"/>
</dbReference>
<comment type="catalytic activity">
    <reaction evidence="5 6">
        <text>a 2'-deoxyribonucleoside 5'-diphosphate + [thioredoxin]-disulfide + H2O = a ribonucleoside 5'-diphosphate + [thioredoxin]-dithiol</text>
        <dbReference type="Rhea" id="RHEA:23252"/>
        <dbReference type="Rhea" id="RHEA-COMP:10698"/>
        <dbReference type="Rhea" id="RHEA-COMP:10700"/>
        <dbReference type="ChEBI" id="CHEBI:15377"/>
        <dbReference type="ChEBI" id="CHEBI:29950"/>
        <dbReference type="ChEBI" id="CHEBI:50058"/>
        <dbReference type="ChEBI" id="CHEBI:57930"/>
        <dbReference type="ChEBI" id="CHEBI:73316"/>
        <dbReference type="EC" id="1.17.4.1"/>
    </reaction>
</comment>
<dbReference type="RefSeq" id="WP_066592185.1">
    <property type="nucleotide sequence ID" value="NZ_CAJTBZ010000046.1"/>
</dbReference>
<keyword evidence="4 6" id="KW-0215">Deoxyribonucleotide synthesis</keyword>
<dbReference type="PANTHER" id="PTHR11573:SF6">
    <property type="entry name" value="RIBONUCLEOSIDE-DIPHOSPHATE REDUCTASE LARGE SUBUNIT"/>
    <property type="match status" value="1"/>
</dbReference>
<dbReference type="InterPro" id="IPR013509">
    <property type="entry name" value="RNR_lsu_N"/>
</dbReference>
<dbReference type="EC" id="1.17.4.1" evidence="2 6"/>
<keyword evidence="3 6" id="KW-0560">Oxidoreductase</keyword>
<dbReference type="PANTHER" id="PTHR11573">
    <property type="entry name" value="RIBONUCLEOSIDE-DIPHOSPHATE REDUCTASE LARGE CHAIN"/>
    <property type="match status" value="1"/>
</dbReference>
<gene>
    <name evidence="9" type="ORF">ADH67_11260</name>
</gene>
<comment type="similarity">
    <text evidence="1 6">Belongs to the ribonucleoside diphosphate reductase large chain family.</text>
</comment>
<evidence type="ECO:0000313" key="9">
    <source>
        <dbReference type="EMBL" id="OXE45502.1"/>
    </source>
</evidence>
<evidence type="ECO:0000256" key="4">
    <source>
        <dbReference type="ARBA" id="ARBA00023116"/>
    </source>
</evidence>
<evidence type="ECO:0000256" key="6">
    <source>
        <dbReference type="RuleBase" id="RU003410"/>
    </source>
</evidence>
<evidence type="ECO:0000259" key="7">
    <source>
        <dbReference type="Pfam" id="PF00317"/>
    </source>
</evidence>
<protein>
    <recommendedName>
        <fullName evidence="2 6">Ribonucleoside-diphosphate reductase</fullName>
        <ecNumber evidence="2 6">1.17.4.1</ecNumber>
    </recommendedName>
</protein>
<dbReference type="EMBL" id="NHMP01000009">
    <property type="protein sequence ID" value="OXE45502.1"/>
    <property type="molecule type" value="Genomic_DNA"/>
</dbReference>
<dbReference type="InterPro" id="IPR000788">
    <property type="entry name" value="RNR_lg_C"/>
</dbReference>
<keyword evidence="10" id="KW-1185">Reference proteome</keyword>
<dbReference type="AlphaFoldDB" id="A0A227KDX8"/>
<dbReference type="Proteomes" id="UP000214610">
    <property type="component" value="Unassembled WGS sequence"/>
</dbReference>
<feature type="domain" description="Ribonucleotide reductase large subunit C-terminal" evidence="8">
    <location>
        <begin position="82"/>
        <end position="395"/>
    </location>
</feature>
<reference evidence="10" key="1">
    <citation type="submission" date="2017-05" db="EMBL/GenBank/DDBJ databases">
        <title>Improved OligoMM genomes.</title>
        <authorList>
            <person name="Garzetti D."/>
        </authorList>
    </citation>
    <scope>NUCLEOTIDE SEQUENCE [LARGE SCALE GENOMIC DNA]</scope>
    <source>
        <strain evidence="10">YL45</strain>
    </source>
</reference>
<dbReference type="Pfam" id="PF00317">
    <property type="entry name" value="Ribonuc_red_lgN"/>
    <property type="match status" value="1"/>
</dbReference>
<comment type="caution">
    <text evidence="9">The sequence shown here is derived from an EMBL/GenBank/DDBJ whole genome shotgun (WGS) entry which is preliminary data.</text>
</comment>
<feature type="domain" description="Ribonucleotide reductase large subunit C-terminal" evidence="8">
    <location>
        <begin position="405"/>
        <end position="550"/>
    </location>
</feature>
<dbReference type="SUPFAM" id="SSF48168">
    <property type="entry name" value="R1 subunit of ribonucleotide reductase, N-terminal domain"/>
    <property type="match status" value="1"/>
</dbReference>
<dbReference type="GO" id="GO:0009263">
    <property type="term" value="P:deoxyribonucleotide biosynthetic process"/>
    <property type="evidence" value="ECO:0007669"/>
    <property type="project" value="UniProtKB-KW"/>
</dbReference>
<dbReference type="Pfam" id="PF02867">
    <property type="entry name" value="Ribonuc_red_lgC"/>
    <property type="match status" value="2"/>
</dbReference>
<evidence type="ECO:0000256" key="5">
    <source>
        <dbReference type="ARBA" id="ARBA00047754"/>
    </source>
</evidence>
<sequence length="591" mass="67654">MPLNLDLSRDELIKGISYKRLKESYMRDEEVSPQERFAYVSEAFASNPAHAQRIYDYASKHWLSFSTPILSFGRSKKGLPISCFEVYMPDTAEGLVNTLSEVNWLSMLGGGVGIHIDIRSADDKSVGVMPHLKIYDAACLAYRQGRTRRGSYAAFLSMDHPDIVQFLEMRKPTGDQNIRTLNLHHGVCISDKFMRLIEKSMEDPDADDSWELKDPNSQRVVEVVSARDLWQRLLELRMQTGEPYIVFIDAANRALPTWLADKNLKIHGSNLCTEIFLPTNEKRTAVCCLSSLNIEYYDEWAKNEQFIPDVMEFLDNVLQYFIDHAPDHIERARYSALRERSIGIGALGFHAYLQSKKIPLESVLAKVINNKVFSHIHNECEKGDKILCELRGACPDAKDAGIERRFSHWMAVAPNASSSLIMQATSPSIEPMRANIYRQDTLSGAHIIKNRMLERVLDEYGLNTEEVWSNIINHDGSVQHLEALPQEIRDVFKTAQEIDQRWLIDLAADRQNYIDQGQSLNLFFPADVSIAYLHACHYLAWKNGLKSLYYCRSDKLRKADKVGEKIERRRLEEEIDMKTLMNDSFCLACEG</sequence>
<accession>A0A227KDX8</accession>
<feature type="domain" description="Ribonucleotide reductase large subunit N-terminal" evidence="7">
    <location>
        <begin position="16"/>
        <end position="77"/>
    </location>
</feature>
<dbReference type="PRINTS" id="PR01183">
    <property type="entry name" value="RIBORDTASEM1"/>
</dbReference>
<dbReference type="GO" id="GO:0005524">
    <property type="term" value="F:ATP binding"/>
    <property type="evidence" value="ECO:0007669"/>
    <property type="project" value="InterPro"/>
</dbReference>
<dbReference type="Gene3D" id="3.20.70.20">
    <property type="match status" value="1"/>
</dbReference>
<dbReference type="NCBIfam" id="NF006577">
    <property type="entry name" value="PRK09102.1"/>
    <property type="match status" value="1"/>
</dbReference>
<dbReference type="SUPFAM" id="SSF51998">
    <property type="entry name" value="PFL-like glycyl radical enzymes"/>
    <property type="match status" value="1"/>
</dbReference>
<evidence type="ECO:0000256" key="3">
    <source>
        <dbReference type="ARBA" id="ARBA00023002"/>
    </source>
</evidence>
<dbReference type="InterPro" id="IPR008926">
    <property type="entry name" value="RNR_R1-su_N"/>
</dbReference>
<evidence type="ECO:0000256" key="2">
    <source>
        <dbReference type="ARBA" id="ARBA00012274"/>
    </source>
</evidence>
<name>A0A227KDX8_9BURK</name>